<dbReference type="Proteomes" id="UP000494165">
    <property type="component" value="Unassembled WGS sequence"/>
</dbReference>
<name>A0A8S1CXB5_9INSE</name>
<dbReference type="AlphaFoldDB" id="A0A8S1CXB5"/>
<gene>
    <name evidence="1" type="ORF">CLODIP_2_CD06280</name>
</gene>
<evidence type="ECO:0000313" key="1">
    <source>
        <dbReference type="EMBL" id="CAB3372762.1"/>
    </source>
</evidence>
<organism evidence="1 2">
    <name type="scientific">Cloeon dipterum</name>
    <dbReference type="NCBI Taxonomy" id="197152"/>
    <lineage>
        <taxon>Eukaryota</taxon>
        <taxon>Metazoa</taxon>
        <taxon>Ecdysozoa</taxon>
        <taxon>Arthropoda</taxon>
        <taxon>Hexapoda</taxon>
        <taxon>Insecta</taxon>
        <taxon>Pterygota</taxon>
        <taxon>Palaeoptera</taxon>
        <taxon>Ephemeroptera</taxon>
        <taxon>Pisciforma</taxon>
        <taxon>Baetidae</taxon>
        <taxon>Cloeon</taxon>
    </lineage>
</organism>
<dbReference type="EMBL" id="CADEPI010000076">
    <property type="protein sequence ID" value="CAB3372762.1"/>
    <property type="molecule type" value="Genomic_DNA"/>
</dbReference>
<sequence>MHVVLGSDLKKSNDSKSANQVLYFPYTCHGLENPGDVSRRTRDCSSVCQTKFPREHSSFVLPYLWHEAKFTGVQIHATRRYGVRWSMARKNCHT</sequence>
<reference evidence="1 2" key="1">
    <citation type="submission" date="2020-04" db="EMBL/GenBank/DDBJ databases">
        <authorList>
            <person name="Alioto T."/>
            <person name="Alioto T."/>
            <person name="Gomez Garrido J."/>
        </authorList>
    </citation>
    <scope>NUCLEOTIDE SEQUENCE [LARGE SCALE GENOMIC DNA]</scope>
</reference>
<comment type="caution">
    <text evidence="1">The sequence shown here is derived from an EMBL/GenBank/DDBJ whole genome shotgun (WGS) entry which is preliminary data.</text>
</comment>
<protein>
    <submittedName>
        <fullName evidence="1">Uncharacterized protein</fullName>
    </submittedName>
</protein>
<keyword evidence="2" id="KW-1185">Reference proteome</keyword>
<proteinExistence type="predicted"/>
<accession>A0A8S1CXB5</accession>
<evidence type="ECO:0000313" key="2">
    <source>
        <dbReference type="Proteomes" id="UP000494165"/>
    </source>
</evidence>